<feature type="transmembrane region" description="Helical" evidence="5">
    <location>
        <begin position="142"/>
        <end position="166"/>
    </location>
</feature>
<dbReference type="InterPro" id="IPR036259">
    <property type="entry name" value="MFS_trans_sf"/>
</dbReference>
<protein>
    <recommendedName>
        <fullName evidence="6">Major facilitator superfamily (MFS) profile domain-containing protein</fullName>
    </recommendedName>
</protein>
<feature type="transmembrane region" description="Helical" evidence="5">
    <location>
        <begin position="178"/>
        <end position="196"/>
    </location>
</feature>
<feature type="transmembrane region" description="Helical" evidence="5">
    <location>
        <begin position="86"/>
        <end position="106"/>
    </location>
</feature>
<accession>A0A7M5V8D4</accession>
<dbReference type="GO" id="GO:0016020">
    <property type="term" value="C:membrane"/>
    <property type="evidence" value="ECO:0007669"/>
    <property type="project" value="UniProtKB-SubCell"/>
</dbReference>
<dbReference type="Gene3D" id="1.20.1250.20">
    <property type="entry name" value="MFS general substrate transporter like domains"/>
    <property type="match status" value="2"/>
</dbReference>
<evidence type="ECO:0000313" key="8">
    <source>
        <dbReference type="Proteomes" id="UP000594262"/>
    </source>
</evidence>
<dbReference type="GeneID" id="136818154"/>
<comment type="subcellular location">
    <subcellularLocation>
        <location evidence="1">Membrane</location>
        <topology evidence="1">Multi-pass membrane protein</topology>
    </subcellularLocation>
</comment>
<keyword evidence="4 5" id="KW-0472">Membrane</keyword>
<keyword evidence="8" id="KW-1185">Reference proteome</keyword>
<organism evidence="7 8">
    <name type="scientific">Clytia hemisphaerica</name>
    <dbReference type="NCBI Taxonomy" id="252671"/>
    <lineage>
        <taxon>Eukaryota</taxon>
        <taxon>Metazoa</taxon>
        <taxon>Cnidaria</taxon>
        <taxon>Hydrozoa</taxon>
        <taxon>Hydroidolina</taxon>
        <taxon>Leptothecata</taxon>
        <taxon>Obeliida</taxon>
        <taxon>Clytiidae</taxon>
        <taxon>Clytia</taxon>
    </lineage>
</organism>
<feature type="transmembrane region" description="Helical" evidence="5">
    <location>
        <begin position="303"/>
        <end position="323"/>
    </location>
</feature>
<evidence type="ECO:0000256" key="3">
    <source>
        <dbReference type="ARBA" id="ARBA00022989"/>
    </source>
</evidence>
<feature type="transmembrane region" description="Helical" evidence="5">
    <location>
        <begin position="426"/>
        <end position="444"/>
    </location>
</feature>
<evidence type="ECO:0000256" key="4">
    <source>
        <dbReference type="ARBA" id="ARBA00023136"/>
    </source>
</evidence>
<feature type="transmembrane region" description="Helical" evidence="5">
    <location>
        <begin position="208"/>
        <end position="227"/>
    </location>
</feature>
<evidence type="ECO:0000256" key="1">
    <source>
        <dbReference type="ARBA" id="ARBA00004141"/>
    </source>
</evidence>
<dbReference type="EnsemblMetazoa" id="CLYHEMT005272.1">
    <property type="protein sequence ID" value="CLYHEMP005272.1"/>
    <property type="gene ID" value="CLYHEMG005272"/>
</dbReference>
<evidence type="ECO:0000259" key="6">
    <source>
        <dbReference type="PROSITE" id="PS50850"/>
    </source>
</evidence>
<dbReference type="GO" id="GO:0015291">
    <property type="term" value="F:secondary active transmembrane transporter activity"/>
    <property type="evidence" value="ECO:0007669"/>
    <property type="project" value="UniProtKB-ARBA"/>
</dbReference>
<dbReference type="Proteomes" id="UP000594262">
    <property type="component" value="Unplaced"/>
</dbReference>
<dbReference type="GO" id="GO:0015867">
    <property type="term" value="P:ATP transport"/>
    <property type="evidence" value="ECO:0007669"/>
    <property type="project" value="TreeGrafter"/>
</dbReference>
<dbReference type="RefSeq" id="XP_066930614.1">
    <property type="nucleotide sequence ID" value="XM_067074513.1"/>
</dbReference>
<keyword evidence="2 5" id="KW-0812">Transmembrane</keyword>
<dbReference type="AlphaFoldDB" id="A0A7M5V8D4"/>
<name>A0A7M5V8D4_9CNID</name>
<dbReference type="PANTHER" id="PTHR11662">
    <property type="entry name" value="SOLUTE CARRIER FAMILY 17"/>
    <property type="match status" value="1"/>
</dbReference>
<feature type="transmembrane region" description="Helical" evidence="5">
    <location>
        <begin position="335"/>
        <end position="355"/>
    </location>
</feature>
<feature type="transmembrane region" description="Helical" evidence="5">
    <location>
        <begin position="394"/>
        <end position="414"/>
    </location>
</feature>
<dbReference type="InterPro" id="IPR050382">
    <property type="entry name" value="MFS_Na/Anion_cotransporter"/>
</dbReference>
<feature type="domain" description="Major facilitator superfamily (MFS) profile" evidence="6">
    <location>
        <begin position="48"/>
        <end position="449"/>
    </location>
</feature>
<dbReference type="OrthoDB" id="2985014at2759"/>
<sequence>MKESMEEDFELLDYNEAVHIERTNLLSTNETKMEYDPNHWVGRRRQTWTFLLFFGCLLVYATRSSVGICVVDMSKELGWDKQVSGFVMSTFFFGYIITQIAGGILADRYGGDRMLFYSAFVWSICTFLIPVIGGVFHMPYTMSIIVLRALSGVAQGIHFPALASLLSRRVHPSHRNSVFAIAASGSAFGNVLNGVAGSLLLEFYGWRSVFYLLGGLSVLWVMVLRLANTKENVINRKISSISSSSAGKQGKTSWRIFVQSKAFWALAFTTGTESFVFTSLMSWSPTYFSEHFPDGKGWLFNVVPWVASFIFQNAAGLFSDHALQKGWSTTKLRKLFVTLAGAVAGLICFRFATGVTTFESALLHMTLMIGCLGTNSVGLAMNPQDLAPEQAGSLFGFMNTIAALTGMIGVYFVGHILEATKAWSNVYFTISLVSFLGTFVFALFGSGKKIENK</sequence>
<keyword evidence="3 5" id="KW-1133">Transmembrane helix</keyword>
<dbReference type="PROSITE" id="PS50850">
    <property type="entry name" value="MFS"/>
    <property type="match status" value="1"/>
</dbReference>
<evidence type="ECO:0000256" key="5">
    <source>
        <dbReference type="SAM" id="Phobius"/>
    </source>
</evidence>
<feature type="transmembrane region" description="Helical" evidence="5">
    <location>
        <begin position="262"/>
        <end position="283"/>
    </location>
</feature>
<dbReference type="InterPro" id="IPR044777">
    <property type="entry name" value="SLC17A9-like"/>
</dbReference>
<dbReference type="FunFam" id="1.20.1250.20:FF:000059">
    <property type="entry name" value="Solute carrier family 17 member 9"/>
    <property type="match status" value="1"/>
</dbReference>
<dbReference type="Pfam" id="PF07690">
    <property type="entry name" value="MFS_1"/>
    <property type="match status" value="1"/>
</dbReference>
<proteinExistence type="predicted"/>
<dbReference type="CDD" id="cd17380">
    <property type="entry name" value="MFS_SLC17A9_like"/>
    <property type="match status" value="1"/>
</dbReference>
<evidence type="ECO:0000256" key="2">
    <source>
        <dbReference type="ARBA" id="ARBA00022692"/>
    </source>
</evidence>
<dbReference type="PANTHER" id="PTHR11662:SF279">
    <property type="entry name" value="VOLTAGE-GATED PURINE NUCLEOTIDE UNIPORTER SLC17A9"/>
    <property type="match status" value="1"/>
</dbReference>
<dbReference type="InterPro" id="IPR020846">
    <property type="entry name" value="MFS_dom"/>
</dbReference>
<evidence type="ECO:0000313" key="7">
    <source>
        <dbReference type="EnsemblMetazoa" id="CLYHEMP005272.1"/>
    </source>
</evidence>
<feature type="transmembrane region" description="Helical" evidence="5">
    <location>
        <begin position="115"/>
        <end position="136"/>
    </location>
</feature>
<dbReference type="SUPFAM" id="SSF103473">
    <property type="entry name" value="MFS general substrate transporter"/>
    <property type="match status" value="1"/>
</dbReference>
<reference evidence="7" key="1">
    <citation type="submission" date="2021-01" db="UniProtKB">
        <authorList>
            <consortium name="EnsemblMetazoa"/>
        </authorList>
    </citation>
    <scope>IDENTIFICATION</scope>
</reference>
<dbReference type="InterPro" id="IPR011701">
    <property type="entry name" value="MFS"/>
</dbReference>
<feature type="transmembrane region" description="Helical" evidence="5">
    <location>
        <begin position="48"/>
        <end position="66"/>
    </location>
</feature>